<comment type="caution">
    <text evidence="2">The sequence shown here is derived from an EMBL/GenBank/DDBJ whole genome shotgun (WGS) entry which is preliminary data.</text>
</comment>
<reference evidence="2" key="1">
    <citation type="submission" date="2022-05" db="EMBL/GenBank/DDBJ databases">
        <authorList>
            <person name="Pankratov T."/>
        </authorList>
    </citation>
    <scope>NUCLEOTIDE SEQUENCE</scope>
    <source>
        <strain evidence="2">BP6-180914</strain>
    </source>
</reference>
<keyword evidence="3" id="KW-1185">Reference proteome</keyword>
<protein>
    <submittedName>
        <fullName evidence="2">DUF1801 domain-containing protein</fullName>
    </submittedName>
</protein>
<organism evidence="2 3">
    <name type="scientific">Lichenifustis flavocetrariae</name>
    <dbReference type="NCBI Taxonomy" id="2949735"/>
    <lineage>
        <taxon>Bacteria</taxon>
        <taxon>Pseudomonadati</taxon>
        <taxon>Pseudomonadota</taxon>
        <taxon>Alphaproteobacteria</taxon>
        <taxon>Hyphomicrobiales</taxon>
        <taxon>Lichenihabitantaceae</taxon>
        <taxon>Lichenifustis</taxon>
    </lineage>
</organism>
<evidence type="ECO:0000313" key="2">
    <source>
        <dbReference type="EMBL" id="MCW6508357.1"/>
    </source>
</evidence>
<dbReference type="Proteomes" id="UP001165667">
    <property type="component" value="Unassembled WGS sequence"/>
</dbReference>
<dbReference type="InterPro" id="IPR014922">
    <property type="entry name" value="YdhG-like"/>
</dbReference>
<dbReference type="EMBL" id="JAMOIM010000005">
    <property type="protein sequence ID" value="MCW6508357.1"/>
    <property type="molecule type" value="Genomic_DNA"/>
</dbReference>
<sequence length="141" mass="15692">MADERDIANPNPIEGTASDMIDARLKELNDWRGETLARIRQLIREADHDVVEEVKWRKPSNPAGVPTWCHAGILCTGEVYKDKIKLTFAQGASLEDPAGLFNSSLDAGVRRAIDIGRGEHIDEAAFRTLIKAAVTRNTRKR</sequence>
<dbReference type="Gene3D" id="3.90.1150.200">
    <property type="match status" value="1"/>
</dbReference>
<dbReference type="SUPFAM" id="SSF159888">
    <property type="entry name" value="YdhG-like"/>
    <property type="match status" value="1"/>
</dbReference>
<dbReference type="RefSeq" id="WP_282584721.1">
    <property type="nucleotide sequence ID" value="NZ_JAMOIM010000005.1"/>
</dbReference>
<evidence type="ECO:0000259" key="1">
    <source>
        <dbReference type="Pfam" id="PF08818"/>
    </source>
</evidence>
<accession>A0AA42CMG4</accession>
<name>A0AA42CMG4_9HYPH</name>
<evidence type="ECO:0000313" key="3">
    <source>
        <dbReference type="Proteomes" id="UP001165667"/>
    </source>
</evidence>
<dbReference type="Pfam" id="PF08818">
    <property type="entry name" value="DUF1801"/>
    <property type="match status" value="1"/>
</dbReference>
<feature type="domain" description="YdhG-like" evidence="1">
    <location>
        <begin position="32"/>
        <end position="134"/>
    </location>
</feature>
<dbReference type="AlphaFoldDB" id="A0AA42CMG4"/>
<gene>
    <name evidence="2" type="ORF">M8523_10015</name>
</gene>
<proteinExistence type="predicted"/>